<dbReference type="GO" id="GO:0042026">
    <property type="term" value="P:protein refolding"/>
    <property type="evidence" value="ECO:0007669"/>
    <property type="project" value="TreeGrafter"/>
</dbReference>
<reference evidence="5 6" key="2">
    <citation type="submission" date="2018-11" db="EMBL/GenBank/DDBJ databases">
        <authorList>
            <consortium name="Pathogen Informatics"/>
        </authorList>
    </citation>
    <scope>NUCLEOTIDE SEQUENCE [LARGE SCALE GENOMIC DNA]</scope>
</reference>
<dbReference type="WBParaSite" id="ASIM_0002000301-mRNA-1">
    <property type="protein sequence ID" value="ASIM_0002000301-mRNA-1"/>
    <property type="gene ID" value="ASIM_0002000301"/>
</dbReference>
<dbReference type="InterPro" id="IPR008978">
    <property type="entry name" value="HSP20-like_chaperone"/>
</dbReference>
<accession>A0A0M3KG90</accession>
<dbReference type="Proteomes" id="UP000267096">
    <property type="component" value="Unassembled WGS sequence"/>
</dbReference>
<dbReference type="GO" id="GO:0051082">
    <property type="term" value="F:unfolded protein binding"/>
    <property type="evidence" value="ECO:0007669"/>
    <property type="project" value="TreeGrafter"/>
</dbReference>
<dbReference type="PANTHER" id="PTHR45640:SF13">
    <property type="entry name" value="HEAT SHOCK PROTEIN 22-RELATED"/>
    <property type="match status" value="1"/>
</dbReference>
<keyword evidence="6" id="KW-1185">Reference proteome</keyword>
<dbReference type="GO" id="GO:0009408">
    <property type="term" value="P:response to heat"/>
    <property type="evidence" value="ECO:0007669"/>
    <property type="project" value="TreeGrafter"/>
</dbReference>
<name>A0A0M3KG90_ANISI</name>
<comment type="similarity">
    <text evidence="2 3">Belongs to the small heat shock protein (HSP20) family.</text>
</comment>
<dbReference type="InterPro" id="IPR001436">
    <property type="entry name" value="Alpha-crystallin/sHSP_animal"/>
</dbReference>
<dbReference type="OrthoDB" id="1431247at2759"/>
<feature type="domain" description="SHSP" evidence="4">
    <location>
        <begin position="49"/>
        <end position="140"/>
    </location>
</feature>
<organism evidence="7">
    <name type="scientific">Anisakis simplex</name>
    <name type="common">Herring worm</name>
    <dbReference type="NCBI Taxonomy" id="6269"/>
    <lineage>
        <taxon>Eukaryota</taxon>
        <taxon>Metazoa</taxon>
        <taxon>Ecdysozoa</taxon>
        <taxon>Nematoda</taxon>
        <taxon>Chromadorea</taxon>
        <taxon>Rhabditida</taxon>
        <taxon>Spirurina</taxon>
        <taxon>Ascaridomorpha</taxon>
        <taxon>Ascaridoidea</taxon>
        <taxon>Anisakidae</taxon>
        <taxon>Anisakis</taxon>
        <taxon>Anisakis simplex complex</taxon>
    </lineage>
</organism>
<dbReference type="PANTHER" id="PTHR45640">
    <property type="entry name" value="HEAT SHOCK PROTEIN HSP-12.2-RELATED"/>
    <property type="match status" value="1"/>
</dbReference>
<sequence>MAGITSVLRGLRGLVDYNRRKSLPEIQEEGCHHHGYHETGLCPHWIGNSARSVTHHPVDPVKFYTGTDVQIDLDVSQFCPADLLVRLSEDALIVEGDHEERCEDHGTVKREFLRRFALPPHLRQKAVVANLTATGNGYRF</sequence>
<dbReference type="PRINTS" id="PR00299">
    <property type="entry name" value="ACRYSTALLIN"/>
</dbReference>
<gene>
    <name evidence="5" type="ORF">ASIM_LOCUS19388</name>
</gene>
<dbReference type="Gene3D" id="2.60.40.790">
    <property type="match status" value="1"/>
</dbReference>
<evidence type="ECO:0000256" key="3">
    <source>
        <dbReference type="RuleBase" id="RU003616"/>
    </source>
</evidence>
<dbReference type="PROSITE" id="PS01031">
    <property type="entry name" value="SHSP"/>
    <property type="match status" value="1"/>
</dbReference>
<dbReference type="CDD" id="cd06526">
    <property type="entry name" value="metazoan_ACD"/>
    <property type="match status" value="1"/>
</dbReference>
<evidence type="ECO:0000256" key="1">
    <source>
        <dbReference type="ARBA" id="ARBA00023016"/>
    </source>
</evidence>
<reference evidence="7" key="1">
    <citation type="submission" date="2017-02" db="UniProtKB">
        <authorList>
            <consortium name="WormBaseParasite"/>
        </authorList>
    </citation>
    <scope>IDENTIFICATION</scope>
</reference>
<evidence type="ECO:0000313" key="5">
    <source>
        <dbReference type="EMBL" id="VDK69284.1"/>
    </source>
</evidence>
<evidence type="ECO:0000259" key="4">
    <source>
        <dbReference type="PROSITE" id="PS01031"/>
    </source>
</evidence>
<keyword evidence="1" id="KW-0346">Stress response</keyword>
<dbReference type="Pfam" id="PF00011">
    <property type="entry name" value="HSP20"/>
    <property type="match status" value="1"/>
</dbReference>
<dbReference type="GO" id="GO:0005737">
    <property type="term" value="C:cytoplasm"/>
    <property type="evidence" value="ECO:0007669"/>
    <property type="project" value="TreeGrafter"/>
</dbReference>
<evidence type="ECO:0000313" key="7">
    <source>
        <dbReference type="WBParaSite" id="ASIM_0002000301-mRNA-1"/>
    </source>
</evidence>
<evidence type="ECO:0000256" key="2">
    <source>
        <dbReference type="PROSITE-ProRule" id="PRU00285"/>
    </source>
</evidence>
<protein>
    <submittedName>
        <fullName evidence="7">SHSP domain-containing protein</fullName>
    </submittedName>
</protein>
<dbReference type="SUPFAM" id="SSF49764">
    <property type="entry name" value="HSP20-like chaperones"/>
    <property type="match status" value="1"/>
</dbReference>
<dbReference type="AlphaFoldDB" id="A0A0M3KG90"/>
<dbReference type="InterPro" id="IPR002068">
    <property type="entry name" value="A-crystallin/Hsp20_dom"/>
</dbReference>
<dbReference type="GO" id="GO:0005634">
    <property type="term" value="C:nucleus"/>
    <property type="evidence" value="ECO:0007669"/>
    <property type="project" value="TreeGrafter"/>
</dbReference>
<proteinExistence type="inferred from homology"/>
<dbReference type="EMBL" id="UYRR01037157">
    <property type="protein sequence ID" value="VDK69284.1"/>
    <property type="molecule type" value="Genomic_DNA"/>
</dbReference>
<evidence type="ECO:0000313" key="6">
    <source>
        <dbReference type="Proteomes" id="UP000267096"/>
    </source>
</evidence>